<evidence type="ECO:0000259" key="1">
    <source>
        <dbReference type="PROSITE" id="PS50995"/>
    </source>
</evidence>
<proteinExistence type="predicted"/>
<gene>
    <name evidence="2" type="ORF">SAMN02927916_3981</name>
</gene>
<keyword evidence="3" id="KW-1185">Reference proteome</keyword>
<feature type="domain" description="HTH marR-type" evidence="1">
    <location>
        <begin position="6"/>
        <end position="143"/>
    </location>
</feature>
<sequence length="155" mass="17486">MREINMSDLLLRFQAASRKYSDASAFMHAAIAQKAGLSGTDHKYLGLILPYESITAGEISKLTGLSTGAVTGLIDRLEKMKLVERHFTKEDRRKVIIVPNVENSMKLLKPFFDELQQKTMALLATFSEEQIKTIESYFIKAAAIMEETKDNLNKK</sequence>
<dbReference type="PANTHER" id="PTHR33164:SF106">
    <property type="entry name" value="TRANSCRIPTIONAL REGULATORY PROTEIN"/>
    <property type="match status" value="1"/>
</dbReference>
<comment type="caution">
    <text evidence="2">The sequence shown here is derived from an EMBL/GenBank/DDBJ whole genome shotgun (WGS) entry which is preliminary data.</text>
</comment>
<dbReference type="InterPro" id="IPR000835">
    <property type="entry name" value="HTH_MarR-typ"/>
</dbReference>
<accession>A0ABY0M1G0</accession>
<dbReference type="Gene3D" id="1.10.10.10">
    <property type="entry name" value="Winged helix-like DNA-binding domain superfamily/Winged helix DNA-binding domain"/>
    <property type="match status" value="1"/>
</dbReference>
<dbReference type="PANTHER" id="PTHR33164">
    <property type="entry name" value="TRANSCRIPTIONAL REGULATOR, MARR FAMILY"/>
    <property type="match status" value="1"/>
</dbReference>
<reference evidence="2 3" key="1">
    <citation type="submission" date="2016-10" db="EMBL/GenBank/DDBJ databases">
        <authorList>
            <person name="Varghese N."/>
            <person name="Submissions S."/>
        </authorList>
    </citation>
    <scope>NUCLEOTIDE SEQUENCE [LARGE SCALE GENOMIC DNA]</scope>
    <source>
        <strain evidence="2 3">CGMCC 1.6859</strain>
    </source>
</reference>
<dbReference type="RefSeq" id="WP_091134987.1">
    <property type="nucleotide sequence ID" value="NZ_FMVC01000007.1"/>
</dbReference>
<dbReference type="InterPro" id="IPR036388">
    <property type="entry name" value="WH-like_DNA-bd_sf"/>
</dbReference>
<dbReference type="InterPro" id="IPR039422">
    <property type="entry name" value="MarR/SlyA-like"/>
</dbReference>
<dbReference type="EMBL" id="FMVC01000007">
    <property type="protein sequence ID" value="SCY90947.1"/>
    <property type="molecule type" value="Genomic_DNA"/>
</dbReference>
<dbReference type="GO" id="GO:0003677">
    <property type="term" value="F:DNA binding"/>
    <property type="evidence" value="ECO:0007669"/>
    <property type="project" value="UniProtKB-KW"/>
</dbReference>
<name>A0ABY0M1G0_9FLAO</name>
<evidence type="ECO:0000313" key="3">
    <source>
        <dbReference type="Proteomes" id="UP000199307"/>
    </source>
</evidence>
<dbReference type="Pfam" id="PF12802">
    <property type="entry name" value="MarR_2"/>
    <property type="match status" value="1"/>
</dbReference>
<organism evidence="2 3">
    <name type="scientific">Flavobacterium anhuiense</name>
    <dbReference type="NCBI Taxonomy" id="459526"/>
    <lineage>
        <taxon>Bacteria</taxon>
        <taxon>Pseudomonadati</taxon>
        <taxon>Bacteroidota</taxon>
        <taxon>Flavobacteriia</taxon>
        <taxon>Flavobacteriales</taxon>
        <taxon>Flavobacteriaceae</taxon>
        <taxon>Flavobacterium</taxon>
    </lineage>
</organism>
<dbReference type="PROSITE" id="PS50995">
    <property type="entry name" value="HTH_MARR_2"/>
    <property type="match status" value="1"/>
</dbReference>
<dbReference type="Proteomes" id="UP000199307">
    <property type="component" value="Unassembled WGS sequence"/>
</dbReference>
<dbReference type="SUPFAM" id="SSF46785">
    <property type="entry name" value="Winged helix' DNA-binding domain"/>
    <property type="match status" value="1"/>
</dbReference>
<evidence type="ECO:0000313" key="2">
    <source>
        <dbReference type="EMBL" id="SCY90947.1"/>
    </source>
</evidence>
<dbReference type="InterPro" id="IPR036390">
    <property type="entry name" value="WH_DNA-bd_sf"/>
</dbReference>
<protein>
    <submittedName>
        <fullName evidence="2">DNA-binding transcriptional regulator, MarR family</fullName>
    </submittedName>
</protein>
<dbReference type="SMART" id="SM00347">
    <property type="entry name" value="HTH_MARR"/>
    <property type="match status" value="1"/>
</dbReference>
<keyword evidence="2" id="KW-0238">DNA-binding</keyword>